<name>A0AAW0DCY7_9AGAR</name>
<proteinExistence type="predicted"/>
<evidence type="ECO:0008006" key="3">
    <source>
        <dbReference type="Google" id="ProtNLM"/>
    </source>
</evidence>
<keyword evidence="2" id="KW-1185">Reference proteome</keyword>
<dbReference type="InterPro" id="IPR029032">
    <property type="entry name" value="AhpD-like"/>
</dbReference>
<dbReference type="AlphaFoldDB" id="A0AAW0DCY7"/>
<evidence type="ECO:0000313" key="1">
    <source>
        <dbReference type="EMBL" id="KAK7049444.1"/>
    </source>
</evidence>
<dbReference type="Proteomes" id="UP001383192">
    <property type="component" value="Unassembled WGS sequence"/>
</dbReference>
<evidence type="ECO:0000313" key="2">
    <source>
        <dbReference type="Proteomes" id="UP001383192"/>
    </source>
</evidence>
<comment type="caution">
    <text evidence="1">The sequence shown here is derived from an EMBL/GenBank/DDBJ whole genome shotgun (WGS) entry which is preliminary data.</text>
</comment>
<dbReference type="Gene3D" id="1.20.1290.10">
    <property type="entry name" value="AhpD-like"/>
    <property type="match status" value="1"/>
</dbReference>
<dbReference type="EMBL" id="JAYKXP010000017">
    <property type="protein sequence ID" value="KAK7049444.1"/>
    <property type="molecule type" value="Genomic_DNA"/>
</dbReference>
<organism evidence="1 2">
    <name type="scientific">Paramarasmius palmivorus</name>
    <dbReference type="NCBI Taxonomy" id="297713"/>
    <lineage>
        <taxon>Eukaryota</taxon>
        <taxon>Fungi</taxon>
        <taxon>Dikarya</taxon>
        <taxon>Basidiomycota</taxon>
        <taxon>Agaricomycotina</taxon>
        <taxon>Agaricomycetes</taxon>
        <taxon>Agaricomycetidae</taxon>
        <taxon>Agaricales</taxon>
        <taxon>Marasmiineae</taxon>
        <taxon>Marasmiaceae</taxon>
        <taxon>Paramarasmius</taxon>
    </lineage>
</organism>
<dbReference type="SUPFAM" id="SSF69118">
    <property type="entry name" value="AhpD-like"/>
    <property type="match status" value="1"/>
</dbReference>
<reference evidence="1 2" key="1">
    <citation type="submission" date="2024-01" db="EMBL/GenBank/DDBJ databases">
        <title>A draft genome for a cacao thread blight-causing isolate of Paramarasmius palmivorus.</title>
        <authorList>
            <person name="Baruah I.K."/>
            <person name="Bukari Y."/>
            <person name="Amoako-Attah I."/>
            <person name="Meinhardt L.W."/>
            <person name="Bailey B.A."/>
            <person name="Cohen S.P."/>
        </authorList>
    </citation>
    <scope>NUCLEOTIDE SEQUENCE [LARGE SCALE GENOMIC DNA]</scope>
    <source>
        <strain evidence="1 2">GH-12</strain>
    </source>
</reference>
<sequence>MAAHAETGKAFFQQLYGETATDVQGLLDRIYPDLGWFSNTIGYGLVYSFPQPTTGTLMTPLETSYTLVSALIANDTPRQVNWHLAGARRVGATMEEVKAAREIAMQCAELVGVKWKEGVPEVVDVLEQNAE</sequence>
<protein>
    <recommendedName>
        <fullName evidence="3">Carboxymuconolactone decarboxylase-like domain-containing protein</fullName>
    </recommendedName>
</protein>
<gene>
    <name evidence="1" type="ORF">VNI00_006050</name>
</gene>
<accession>A0AAW0DCY7</accession>
<dbReference type="InterPro" id="IPR052999">
    <property type="entry name" value="PTS1_Protein"/>
</dbReference>
<dbReference type="PANTHER" id="PTHR28180">
    <property type="entry name" value="CONSERVED MITOCHONDRIAL PROTEIN-RELATED"/>
    <property type="match status" value="1"/>
</dbReference>